<evidence type="ECO:0000256" key="21">
    <source>
        <dbReference type="PROSITE-ProRule" id="PRU10141"/>
    </source>
</evidence>
<dbReference type="InterPro" id="IPR009030">
    <property type="entry name" value="Growth_fac_rcpt_cys_sf"/>
</dbReference>
<keyword evidence="18" id="KW-0325">Glycoprotein</keyword>
<evidence type="ECO:0000256" key="17">
    <source>
        <dbReference type="ARBA" id="ARBA00023170"/>
    </source>
</evidence>
<dbReference type="GO" id="GO:0005899">
    <property type="term" value="C:insulin receptor complex"/>
    <property type="evidence" value="ECO:0007669"/>
    <property type="project" value="TreeGrafter"/>
</dbReference>
<dbReference type="OrthoDB" id="5809444at2759"/>
<dbReference type="InterPro" id="IPR020635">
    <property type="entry name" value="Tyr_kinase_cat_dom"/>
</dbReference>
<keyword evidence="8" id="KW-0732">Signal</keyword>
<dbReference type="InterPro" id="IPR000719">
    <property type="entry name" value="Prot_kinase_dom"/>
</dbReference>
<dbReference type="InterPro" id="IPR000494">
    <property type="entry name" value="Rcpt_L-dom"/>
</dbReference>
<organism evidence="27 28">
    <name type="scientific">Sitophilus oryzae</name>
    <name type="common">Rice weevil</name>
    <name type="synonym">Curculio oryzae</name>
    <dbReference type="NCBI Taxonomy" id="7048"/>
    <lineage>
        <taxon>Eukaryota</taxon>
        <taxon>Metazoa</taxon>
        <taxon>Ecdysozoa</taxon>
        <taxon>Arthropoda</taxon>
        <taxon>Hexapoda</taxon>
        <taxon>Insecta</taxon>
        <taxon>Pterygota</taxon>
        <taxon>Neoptera</taxon>
        <taxon>Endopterygota</taxon>
        <taxon>Coleoptera</taxon>
        <taxon>Polyphaga</taxon>
        <taxon>Cucujiformia</taxon>
        <taxon>Curculionidae</taxon>
        <taxon>Dryophthorinae</taxon>
        <taxon>Sitophilus</taxon>
    </lineage>
</organism>
<dbReference type="FunFam" id="1.10.510.10:FF:000528">
    <property type="entry name" value="Tyrosine-protein kinase receptor"/>
    <property type="match status" value="1"/>
</dbReference>
<keyword evidence="7" id="KW-0479">Metal-binding</keyword>
<sequence length="1430" mass="161359">MTKLNACAWTSRESPRQPTPSGPPLMATAVRNRPRGPAPGCAIVALLLLVLFLSCCAPAIASELSTTVPESAICRSIDVRNRLDSFKQLNGCRVIEGYLQILLFDNVIDTDFDNISFPELTEITDYLLLYRVNGLKSIGQLFPNLSVIRGQNLMPGLKAFIVFEMSSLLEIGLRSLTDIMQGGIHIDKNPSLCFVKTIDWEKIVHDLHPGAIYIKSLKPENECPVCPESVNGHLCPRYEKDNKKFICWNRDHCQKICNCGNGTCNSKGKCCSSHCIGGCSDDITKCNVCRSYVLTDNNNDAAKCVNNCPTGFYAYLGRRCITRNECVRMPRPIDFEIGENDVIVENPYKIFNDSCLLKCPTNYADDYNDHSCKKCDNTCKKECPGARIDSINLANKLRGCTHITGSLEIQIRGGNKVVKVLEENLGMIEEIDGYLKVVRSFSLVSLNFFKTLKRIRGKQLESQKYSLVVLDNQNLQDLFDWQTHKDFDIERGSLFFHFNPRLCISKIEKLRRVAKLRAFNDMEVAANSNGDKVACNVTVLKVKITSITSKGAILRWSPFDIDDTRKLLSYIVYRIEAPTQTVNSYDGRDACGSDNWHVDDVANNPSKKNVSIEHVLTNLKPYTQYAFYIKTYTIASEQHGAESHIQYFTTKPAQPSIPRQISITSNSSDSLIIKWAPPKSPNGNITHYIVSGIKYKSTMKLSRDYCKDVVSPTVPNKTTHQAPTKPRKNTCEFSTAQHDSLSNDEKEDLELRRINFENELHNKVYVKRKETHGRNKRDTEYMIDKDSINRTLSDSQTPYDFPETVEQSYNENIVKNKTEVGKNIFINFSFKVHGPAEEFYIKNLHHYTAYEISVRACREKVKNDTEHHCSEAASETATTMKKVGADKITNIRVDNITSDSATVYWLQPQDPNGMIVAVNIFYRREGNLNAKFSADCISFKDFLIYTKDNRTMNYTINKLYAGNHSLYLRASSFAELGEVSETVFFDIPEDSSNTALVVIIVLLFLLTGVLGGVWWFYRKTVKERKNMRLIPAVNPEYVPSVYIPDEWEVPRKKIELIKELGQGSFGMVWEGIAYDIRGQSTVKCAVKTVNEHATNRERADFLNEASVMKAFDTTHVVRLLGVVSQGQPTLVIMELMAQGDLKTYLRSHRPENNEKKSPPSLKQILQMAIEIADGMAYLEAKKFVHRDLAARNCMVSDNVTVKIGDFGMTRDIYETDYYRKGSKGLLPVRWMAPESLKDGVFSSSSDVWSYGVVLWEMATLASQPYQGLANDQVLRYVIDGGVMQRPENCPDKLYELMRHCWDSKPGRRPTFMKLCQLLLPDANEQFSKVSFYHSSAGMEARTARASSLLTTDNGDVDVEVDDADASTPLNALPPDVRIVSGYGMSVSGRSDSIQSVHLDPNPRFYSISEDRTANGYVGNHVKNGKAQSQR</sequence>
<dbReference type="InterPro" id="IPR003961">
    <property type="entry name" value="FN3_dom"/>
</dbReference>
<evidence type="ECO:0000256" key="6">
    <source>
        <dbReference type="ARBA" id="ARBA00022692"/>
    </source>
</evidence>
<keyword evidence="15" id="KW-0829">Tyrosine-protein kinase</keyword>
<evidence type="ECO:0000259" key="26">
    <source>
        <dbReference type="PROSITE" id="PS50853"/>
    </source>
</evidence>
<comment type="catalytic activity">
    <reaction evidence="20 22">
        <text>L-tyrosyl-[protein] + ATP = O-phospho-L-tyrosyl-[protein] + ADP + H(+)</text>
        <dbReference type="Rhea" id="RHEA:10596"/>
        <dbReference type="Rhea" id="RHEA-COMP:10136"/>
        <dbReference type="Rhea" id="RHEA-COMP:20101"/>
        <dbReference type="ChEBI" id="CHEBI:15378"/>
        <dbReference type="ChEBI" id="CHEBI:30616"/>
        <dbReference type="ChEBI" id="CHEBI:46858"/>
        <dbReference type="ChEBI" id="CHEBI:61978"/>
        <dbReference type="ChEBI" id="CHEBI:456216"/>
        <dbReference type="EC" id="2.7.10.1"/>
    </reaction>
</comment>
<dbReference type="InParanoid" id="A0A6J2X4T2"/>
<protein>
    <recommendedName>
        <fullName evidence="22">Tyrosine-protein kinase receptor</fullName>
        <ecNumber evidence="22">2.7.10.1</ecNumber>
    </recommendedName>
</protein>
<evidence type="ECO:0000256" key="18">
    <source>
        <dbReference type="ARBA" id="ARBA00023180"/>
    </source>
</evidence>
<keyword evidence="17 22" id="KW-0675">Receptor</keyword>
<dbReference type="CDD" id="cd00064">
    <property type="entry name" value="FU"/>
    <property type="match status" value="1"/>
</dbReference>
<keyword evidence="27" id="KW-1185">Reference proteome</keyword>
<dbReference type="GeneID" id="115875018"/>
<reference evidence="28" key="1">
    <citation type="submission" date="2025-08" db="UniProtKB">
        <authorList>
            <consortium name="RefSeq"/>
        </authorList>
    </citation>
    <scope>IDENTIFICATION</scope>
    <source>
        <tissue evidence="28">Gonads</tissue>
    </source>
</reference>
<dbReference type="PANTHER" id="PTHR24416:SF525">
    <property type="entry name" value="INSULIN-LIKE RECEPTOR"/>
    <property type="match status" value="1"/>
</dbReference>
<evidence type="ECO:0000256" key="23">
    <source>
        <dbReference type="SAM" id="MobiDB-lite"/>
    </source>
</evidence>
<dbReference type="FunFam" id="3.80.20.20:FF:000001">
    <property type="entry name" value="Tyrosine-protein kinase receptor"/>
    <property type="match status" value="1"/>
</dbReference>
<dbReference type="Gene3D" id="3.80.20.20">
    <property type="entry name" value="Receptor L-domain"/>
    <property type="match status" value="2"/>
</dbReference>
<dbReference type="Gene3D" id="3.30.200.20">
    <property type="entry name" value="Phosphorylase Kinase, domain 1"/>
    <property type="match status" value="1"/>
</dbReference>
<evidence type="ECO:0000256" key="7">
    <source>
        <dbReference type="ARBA" id="ARBA00022723"/>
    </source>
</evidence>
<dbReference type="FunFam" id="2.60.40.10:FF:000087">
    <property type="entry name" value="Tyrosine-protein kinase receptor"/>
    <property type="match status" value="1"/>
</dbReference>
<dbReference type="PRINTS" id="PR00109">
    <property type="entry name" value="TYRKINASE"/>
</dbReference>
<dbReference type="SUPFAM" id="SSF52058">
    <property type="entry name" value="L domain-like"/>
    <property type="match status" value="2"/>
</dbReference>
<dbReference type="InterPro" id="IPR036116">
    <property type="entry name" value="FN3_sf"/>
</dbReference>
<name>A0A6J2X4T2_SITOR</name>
<keyword evidence="12 21" id="KW-0067">ATP-binding</keyword>
<dbReference type="GO" id="GO:0030424">
    <property type="term" value="C:axon"/>
    <property type="evidence" value="ECO:0007669"/>
    <property type="project" value="TreeGrafter"/>
</dbReference>
<dbReference type="SMART" id="SM00261">
    <property type="entry name" value="FU"/>
    <property type="match status" value="1"/>
</dbReference>
<evidence type="ECO:0000256" key="19">
    <source>
        <dbReference type="ARBA" id="ARBA00023211"/>
    </source>
</evidence>
<dbReference type="InterPro" id="IPR011009">
    <property type="entry name" value="Kinase-like_dom_sf"/>
</dbReference>
<evidence type="ECO:0000313" key="28">
    <source>
        <dbReference type="RefSeq" id="XP_030746196.1"/>
    </source>
</evidence>
<dbReference type="Gene3D" id="2.60.40.10">
    <property type="entry name" value="Immunoglobulins"/>
    <property type="match status" value="3"/>
</dbReference>
<evidence type="ECO:0000256" key="14">
    <source>
        <dbReference type="ARBA" id="ARBA00023136"/>
    </source>
</evidence>
<keyword evidence="13 24" id="KW-1133">Transmembrane helix</keyword>
<keyword evidence="16" id="KW-1015">Disulfide bond</keyword>
<dbReference type="InterPro" id="IPR050122">
    <property type="entry name" value="RTK"/>
</dbReference>
<evidence type="ECO:0000256" key="24">
    <source>
        <dbReference type="SAM" id="Phobius"/>
    </source>
</evidence>
<keyword evidence="6 22" id="KW-0812">Transmembrane</keyword>
<feature type="domain" description="Protein kinase" evidence="25">
    <location>
        <begin position="1054"/>
        <end position="1326"/>
    </location>
</feature>
<dbReference type="Pfam" id="PF07714">
    <property type="entry name" value="PK_Tyr_Ser-Thr"/>
    <property type="match status" value="1"/>
</dbReference>
<dbReference type="KEGG" id="soy:115875018"/>
<dbReference type="SUPFAM" id="SSF57184">
    <property type="entry name" value="Growth factor receptor domain"/>
    <property type="match status" value="1"/>
</dbReference>
<evidence type="ECO:0000256" key="2">
    <source>
        <dbReference type="ARBA" id="ARBA00004479"/>
    </source>
</evidence>
<keyword evidence="4" id="KW-0808">Transferase</keyword>
<dbReference type="SUPFAM" id="SSF49265">
    <property type="entry name" value="Fibronectin type III"/>
    <property type="match status" value="3"/>
</dbReference>
<feature type="domain" description="Fibronectin type-III" evidence="26">
    <location>
        <begin position="887"/>
        <end position="990"/>
    </location>
</feature>
<dbReference type="GO" id="GO:0043410">
    <property type="term" value="P:positive regulation of MAPK cascade"/>
    <property type="evidence" value="ECO:0007669"/>
    <property type="project" value="TreeGrafter"/>
</dbReference>
<dbReference type="Pfam" id="PF00757">
    <property type="entry name" value="Furin-like"/>
    <property type="match status" value="1"/>
</dbReference>
<dbReference type="PROSITE" id="PS50011">
    <property type="entry name" value="PROTEIN_KINASE_DOM"/>
    <property type="match status" value="1"/>
</dbReference>
<keyword evidence="14 24" id="KW-0472">Membrane</keyword>
<dbReference type="SMART" id="SM00060">
    <property type="entry name" value="FN3"/>
    <property type="match status" value="3"/>
</dbReference>
<evidence type="ECO:0000256" key="12">
    <source>
        <dbReference type="ARBA" id="ARBA00022840"/>
    </source>
</evidence>
<dbReference type="PROSITE" id="PS00107">
    <property type="entry name" value="PROTEIN_KINASE_ATP"/>
    <property type="match status" value="1"/>
</dbReference>
<dbReference type="CDD" id="cd05032">
    <property type="entry name" value="PTKc_InsR_like"/>
    <property type="match status" value="1"/>
</dbReference>
<dbReference type="PROSITE" id="PS50853">
    <property type="entry name" value="FN3"/>
    <property type="match status" value="2"/>
</dbReference>
<dbReference type="GO" id="GO:0043560">
    <property type="term" value="F:insulin receptor substrate binding"/>
    <property type="evidence" value="ECO:0007669"/>
    <property type="project" value="TreeGrafter"/>
</dbReference>
<evidence type="ECO:0000256" key="22">
    <source>
        <dbReference type="RuleBase" id="RU000312"/>
    </source>
</evidence>
<evidence type="ECO:0000256" key="5">
    <source>
        <dbReference type="ARBA" id="ARBA00022685"/>
    </source>
</evidence>
<dbReference type="EC" id="2.7.10.1" evidence="22"/>
<dbReference type="GO" id="GO:0046872">
    <property type="term" value="F:metal ion binding"/>
    <property type="evidence" value="ECO:0007669"/>
    <property type="project" value="UniProtKB-KW"/>
</dbReference>
<evidence type="ECO:0000256" key="9">
    <source>
        <dbReference type="ARBA" id="ARBA00022737"/>
    </source>
</evidence>
<keyword evidence="19" id="KW-0464">Manganese</keyword>
<evidence type="ECO:0000256" key="16">
    <source>
        <dbReference type="ARBA" id="ARBA00023157"/>
    </source>
</evidence>
<comment type="similarity">
    <text evidence="22">Belongs to the protein kinase superfamily. Tyr protein kinase family. Insulin receptor subfamily.</text>
</comment>
<feature type="compositionally biased region" description="Polar residues" evidence="23">
    <location>
        <begin position="731"/>
        <end position="740"/>
    </location>
</feature>
<dbReference type="FunCoup" id="A0A6J2X4T2">
    <property type="interactions" value="415"/>
</dbReference>
<feature type="transmembrane region" description="Helical" evidence="24">
    <location>
        <begin position="995"/>
        <end position="1017"/>
    </location>
</feature>
<dbReference type="Pfam" id="PF01030">
    <property type="entry name" value="Recep_L_domain"/>
    <property type="match status" value="2"/>
</dbReference>
<dbReference type="Gene3D" id="1.10.510.10">
    <property type="entry name" value="Transferase(Phosphotransferase) domain 1"/>
    <property type="match status" value="1"/>
</dbReference>
<dbReference type="GO" id="GO:0051897">
    <property type="term" value="P:positive regulation of phosphatidylinositol 3-kinase/protein kinase B signal transduction"/>
    <property type="evidence" value="ECO:0007669"/>
    <property type="project" value="TreeGrafter"/>
</dbReference>
<comment type="cofactor">
    <cofactor evidence="1">
        <name>Mn(2+)</name>
        <dbReference type="ChEBI" id="CHEBI:29035"/>
    </cofactor>
</comment>
<dbReference type="PROSITE" id="PS00239">
    <property type="entry name" value="RECEPTOR_TYR_KIN_II"/>
    <property type="match status" value="1"/>
</dbReference>
<keyword evidence="11" id="KW-0418">Kinase</keyword>
<dbReference type="CDD" id="cd00063">
    <property type="entry name" value="FN3"/>
    <property type="match status" value="3"/>
</dbReference>
<dbReference type="GO" id="GO:0042593">
    <property type="term" value="P:glucose homeostasis"/>
    <property type="evidence" value="ECO:0007669"/>
    <property type="project" value="TreeGrafter"/>
</dbReference>
<comment type="subcellular location">
    <subcellularLocation>
        <location evidence="2">Membrane</location>
        <topology evidence="2">Single-pass type I membrane protein</topology>
    </subcellularLocation>
</comment>
<evidence type="ECO:0000259" key="25">
    <source>
        <dbReference type="PROSITE" id="PS50011"/>
    </source>
</evidence>
<dbReference type="SUPFAM" id="SSF56112">
    <property type="entry name" value="Protein kinase-like (PK-like)"/>
    <property type="match status" value="1"/>
</dbReference>
<evidence type="ECO:0000256" key="13">
    <source>
        <dbReference type="ARBA" id="ARBA00022989"/>
    </source>
</evidence>
<evidence type="ECO:0000256" key="4">
    <source>
        <dbReference type="ARBA" id="ARBA00022679"/>
    </source>
</evidence>
<evidence type="ECO:0000256" key="11">
    <source>
        <dbReference type="ARBA" id="ARBA00022777"/>
    </source>
</evidence>
<evidence type="ECO:0000256" key="8">
    <source>
        <dbReference type="ARBA" id="ARBA00022729"/>
    </source>
</evidence>
<dbReference type="InterPro" id="IPR013783">
    <property type="entry name" value="Ig-like_fold"/>
</dbReference>
<dbReference type="PROSITE" id="PS00109">
    <property type="entry name" value="PROTEIN_KINASE_TYR"/>
    <property type="match status" value="1"/>
</dbReference>
<evidence type="ECO:0000256" key="1">
    <source>
        <dbReference type="ARBA" id="ARBA00001936"/>
    </source>
</evidence>
<feature type="region of interest" description="Disordered" evidence="23">
    <location>
        <begin position="715"/>
        <end position="746"/>
    </location>
</feature>
<gene>
    <name evidence="28" type="primary">LOC115875018</name>
</gene>
<dbReference type="FunFam" id="3.30.200.20:FF:000026">
    <property type="entry name" value="Tyrosine-protein kinase receptor"/>
    <property type="match status" value="1"/>
</dbReference>
<dbReference type="GO" id="GO:0005524">
    <property type="term" value="F:ATP binding"/>
    <property type="evidence" value="ECO:0007669"/>
    <property type="project" value="UniProtKB-UniRule"/>
</dbReference>
<dbReference type="InterPro" id="IPR036941">
    <property type="entry name" value="Rcpt_L-dom_sf"/>
</dbReference>
<evidence type="ECO:0000256" key="3">
    <source>
        <dbReference type="ARBA" id="ARBA00022553"/>
    </source>
</evidence>
<dbReference type="RefSeq" id="XP_030746196.1">
    <property type="nucleotide sequence ID" value="XM_030890336.1"/>
</dbReference>
<evidence type="ECO:0000256" key="10">
    <source>
        <dbReference type="ARBA" id="ARBA00022741"/>
    </source>
</evidence>
<dbReference type="InterPro" id="IPR006212">
    <property type="entry name" value="Furin_repeat"/>
</dbReference>
<keyword evidence="10 21" id="KW-0547">Nucleotide-binding</keyword>
<feature type="binding site" evidence="21">
    <location>
        <position position="1087"/>
    </location>
    <ligand>
        <name>ATP</name>
        <dbReference type="ChEBI" id="CHEBI:30616"/>
    </ligand>
</feature>
<dbReference type="PANTHER" id="PTHR24416">
    <property type="entry name" value="TYROSINE-PROTEIN KINASE RECEPTOR"/>
    <property type="match status" value="1"/>
</dbReference>
<dbReference type="InterPro" id="IPR002011">
    <property type="entry name" value="Tyr_kinase_rcpt_2_CS"/>
</dbReference>
<evidence type="ECO:0000256" key="15">
    <source>
        <dbReference type="ARBA" id="ARBA00023137"/>
    </source>
</evidence>
<dbReference type="InterPro" id="IPR006211">
    <property type="entry name" value="Furin-like_Cys-rich_dom"/>
</dbReference>
<feature type="domain" description="Fibronectin type-III" evidence="26">
    <location>
        <begin position="538"/>
        <end position="653"/>
    </location>
</feature>
<evidence type="ECO:0000313" key="27">
    <source>
        <dbReference type="Proteomes" id="UP000504635"/>
    </source>
</evidence>
<keyword evidence="5" id="KW-0165">Cleavage on pair of basic residues</keyword>
<dbReference type="InterPro" id="IPR001245">
    <property type="entry name" value="Ser-Thr/Tyr_kinase_cat_dom"/>
</dbReference>
<dbReference type="Proteomes" id="UP000504635">
    <property type="component" value="Unplaced"/>
</dbReference>
<keyword evidence="3 22" id="KW-0597">Phosphoprotein</keyword>
<dbReference type="GO" id="GO:0005009">
    <property type="term" value="F:insulin receptor activity"/>
    <property type="evidence" value="ECO:0007669"/>
    <property type="project" value="TreeGrafter"/>
</dbReference>
<accession>A0A6J2X4T2</accession>
<proteinExistence type="inferred from homology"/>
<keyword evidence="9" id="KW-0677">Repeat</keyword>
<dbReference type="Gene3D" id="2.10.220.10">
    <property type="entry name" value="Hormone Receptor, Insulin-like Growth Factor Receptor 1, Chain A, domain 2"/>
    <property type="match status" value="1"/>
</dbReference>
<dbReference type="InterPro" id="IPR017441">
    <property type="entry name" value="Protein_kinase_ATP_BS"/>
</dbReference>
<dbReference type="InterPro" id="IPR008266">
    <property type="entry name" value="Tyr_kinase_AS"/>
</dbReference>
<feature type="region of interest" description="Disordered" evidence="23">
    <location>
        <begin position="1"/>
        <end position="30"/>
    </location>
</feature>
<dbReference type="SMART" id="SM00219">
    <property type="entry name" value="TyrKc"/>
    <property type="match status" value="1"/>
</dbReference>
<evidence type="ECO:0000256" key="20">
    <source>
        <dbReference type="ARBA" id="ARBA00051243"/>
    </source>
</evidence>